<organism evidence="1">
    <name type="scientific">Salmonella enterica</name>
    <name type="common">Salmonella choleraesuis</name>
    <dbReference type="NCBI Taxonomy" id="28901"/>
    <lineage>
        <taxon>Bacteria</taxon>
        <taxon>Pseudomonadati</taxon>
        <taxon>Pseudomonadota</taxon>
        <taxon>Gammaproteobacteria</taxon>
        <taxon>Enterobacterales</taxon>
        <taxon>Enterobacteriaceae</taxon>
        <taxon>Salmonella</taxon>
    </lineage>
</organism>
<proteinExistence type="predicted"/>
<name>A0A5U2RKM9_SALER</name>
<dbReference type="Proteomes" id="UP000839924">
    <property type="component" value="Unassembled WGS sequence"/>
</dbReference>
<accession>A0A5U2RKM9</accession>
<sequence length="107" mass="11525">MRNPGQVNIASIQDALSHAMSTATTDADRWSLRSDAECHRDAILDALSFIGTAMQDCTTSATPHPFSQADLKRLSGFLISAPYLIQGMSAVIESYEEPATSGEARHV</sequence>
<comment type="caution">
    <text evidence="1">The sequence shown here is derived from an EMBL/GenBank/DDBJ whole genome shotgun (WGS) entry which is preliminary data.</text>
</comment>
<protein>
    <submittedName>
        <fullName evidence="1">Uncharacterized protein</fullName>
    </submittedName>
</protein>
<dbReference type="AlphaFoldDB" id="A0A5U2RKM9"/>
<dbReference type="EMBL" id="AAGKWS010000005">
    <property type="protein sequence ID" value="EBP1763265.1"/>
    <property type="molecule type" value="Genomic_DNA"/>
</dbReference>
<evidence type="ECO:0000313" key="1">
    <source>
        <dbReference type="EMBL" id="EBP1763265.1"/>
    </source>
</evidence>
<reference evidence="1" key="1">
    <citation type="submission" date="2018-07" db="EMBL/GenBank/DDBJ databases">
        <authorList>
            <consortium name="PulseNet: The National Subtyping Network for Foodborne Disease Surveillance"/>
            <person name="Tarr C.L."/>
            <person name="Trees E."/>
            <person name="Katz L.S."/>
            <person name="Carleton-Romer H.A."/>
            <person name="Stroika S."/>
            <person name="Kucerova Z."/>
            <person name="Roache K.F."/>
            <person name="Sabol A.L."/>
            <person name="Besser J."/>
            <person name="Gerner-Smidt P."/>
        </authorList>
    </citation>
    <scope>NUCLEOTIDE SEQUENCE [LARGE SCALE GENOMIC DNA]</scope>
    <source>
        <strain evidence="1">2012K-0227</strain>
    </source>
</reference>
<gene>
    <name evidence="1" type="ORF">ND68_12850</name>
</gene>